<sequence length="295" mass="33978">MKTRIARLLMLTLCFNIHVDKYYIADTAMEPLFWVVDHFTKFFGPLFVTGVCLLITSAVAIAYVIGIPYWWHRSVFALIILIIVGHWLLINIVFHYIMATVTSPGYLPTGVLIPEAVSICKKCIAPKPPRTHHCSVCNRCILKMDHHCRIFALNLDLPEHNSTIMNFLVLKPEPDPSFITWIKQTEFYHNAIMYLAFLCVGVLLTLGSLVVWHVYLISNGQTSIEALINKAEKIRCSKDKKAFLNPYDFGLKENWRLFMGLHDGRNWRHVVFPSWHKPIGTGLQWPNVIQFKQTV</sequence>
<comment type="similarity">
    <text evidence="7">Belongs to the DHHC palmitoyltransferase family.</text>
</comment>
<dbReference type="InterPro" id="IPR039859">
    <property type="entry name" value="PFA4/ZDH16/20/ERF2-like"/>
</dbReference>
<evidence type="ECO:0000256" key="6">
    <source>
        <dbReference type="ARBA" id="ARBA00023315"/>
    </source>
</evidence>
<evidence type="ECO:0000313" key="9">
    <source>
        <dbReference type="EnsemblMetazoa" id="SMAR000848-PA"/>
    </source>
</evidence>
<keyword evidence="10" id="KW-1185">Reference proteome</keyword>
<accession>T1IIZ3</accession>
<comment type="subcellular location">
    <subcellularLocation>
        <location evidence="1">Membrane</location>
        <topology evidence="1">Multi-pass membrane protein</topology>
    </subcellularLocation>
</comment>
<proteinExistence type="inferred from homology"/>
<dbReference type="EnsemblMetazoa" id="SMAR000638-RA">
    <property type="protein sequence ID" value="SMAR000638-PA"/>
    <property type="gene ID" value="SMAR000638"/>
</dbReference>
<comment type="catalytic activity">
    <reaction evidence="7">
        <text>L-cysteinyl-[protein] + hexadecanoyl-CoA = S-hexadecanoyl-L-cysteinyl-[protein] + CoA</text>
        <dbReference type="Rhea" id="RHEA:36683"/>
        <dbReference type="Rhea" id="RHEA-COMP:10131"/>
        <dbReference type="Rhea" id="RHEA-COMP:11032"/>
        <dbReference type="ChEBI" id="CHEBI:29950"/>
        <dbReference type="ChEBI" id="CHEBI:57287"/>
        <dbReference type="ChEBI" id="CHEBI:57379"/>
        <dbReference type="ChEBI" id="CHEBI:74151"/>
        <dbReference type="EC" id="2.3.1.225"/>
    </reaction>
</comment>
<dbReference type="GO" id="GO:0019706">
    <property type="term" value="F:protein-cysteine S-palmitoyltransferase activity"/>
    <property type="evidence" value="ECO:0007669"/>
    <property type="project" value="UniProtKB-EC"/>
</dbReference>
<dbReference type="Proteomes" id="UP000014500">
    <property type="component" value="Unassembled WGS sequence"/>
</dbReference>
<feature type="transmembrane region" description="Helical" evidence="7">
    <location>
        <begin position="76"/>
        <end position="98"/>
    </location>
</feature>
<keyword evidence="6 7" id="KW-0012">Acyltransferase</keyword>
<dbReference type="GO" id="GO:0016020">
    <property type="term" value="C:membrane"/>
    <property type="evidence" value="ECO:0007669"/>
    <property type="project" value="UniProtKB-SubCell"/>
</dbReference>
<reference evidence="10" key="1">
    <citation type="submission" date="2011-05" db="EMBL/GenBank/DDBJ databases">
        <authorList>
            <person name="Richards S.R."/>
            <person name="Qu J."/>
            <person name="Jiang H."/>
            <person name="Jhangiani S.N."/>
            <person name="Agravi P."/>
            <person name="Goodspeed R."/>
            <person name="Gross S."/>
            <person name="Mandapat C."/>
            <person name="Jackson L."/>
            <person name="Mathew T."/>
            <person name="Pu L."/>
            <person name="Thornton R."/>
            <person name="Saada N."/>
            <person name="Wilczek-Boney K.B."/>
            <person name="Lee S."/>
            <person name="Kovar C."/>
            <person name="Wu Y."/>
            <person name="Scherer S.E."/>
            <person name="Worley K.C."/>
            <person name="Muzny D.M."/>
            <person name="Gibbs R."/>
        </authorList>
    </citation>
    <scope>NUCLEOTIDE SEQUENCE</scope>
    <source>
        <strain evidence="10">Brora</strain>
    </source>
</reference>
<keyword evidence="3 7" id="KW-0812">Transmembrane</keyword>
<dbReference type="PROSITE" id="PS50216">
    <property type="entry name" value="DHHC"/>
    <property type="match status" value="1"/>
</dbReference>
<evidence type="ECO:0000256" key="5">
    <source>
        <dbReference type="ARBA" id="ARBA00023136"/>
    </source>
</evidence>
<evidence type="ECO:0000256" key="1">
    <source>
        <dbReference type="ARBA" id="ARBA00004141"/>
    </source>
</evidence>
<keyword evidence="4 7" id="KW-1133">Transmembrane helix</keyword>
<organism evidence="9 10">
    <name type="scientific">Strigamia maritima</name>
    <name type="common">European centipede</name>
    <name type="synonym">Geophilus maritimus</name>
    <dbReference type="NCBI Taxonomy" id="126957"/>
    <lineage>
        <taxon>Eukaryota</taxon>
        <taxon>Metazoa</taxon>
        <taxon>Ecdysozoa</taxon>
        <taxon>Arthropoda</taxon>
        <taxon>Myriapoda</taxon>
        <taxon>Chilopoda</taxon>
        <taxon>Pleurostigmophora</taxon>
        <taxon>Geophilomorpha</taxon>
        <taxon>Linotaeniidae</taxon>
        <taxon>Strigamia</taxon>
    </lineage>
</organism>
<keyword evidence="2 7" id="KW-0808">Transferase</keyword>
<evidence type="ECO:0000313" key="10">
    <source>
        <dbReference type="Proteomes" id="UP000014500"/>
    </source>
</evidence>
<feature type="transmembrane region" description="Helical" evidence="7">
    <location>
        <begin position="43"/>
        <end position="64"/>
    </location>
</feature>
<dbReference type="PANTHER" id="PTHR12246">
    <property type="entry name" value="PALMITOYLTRANSFERASE ZDHHC16"/>
    <property type="match status" value="1"/>
</dbReference>
<comment type="domain">
    <text evidence="7">The DHHC domain is required for palmitoyltransferase activity.</text>
</comment>
<name>T1IIZ3_STRMM</name>
<dbReference type="eggNOG" id="KOG1313">
    <property type="taxonomic scope" value="Eukaryota"/>
</dbReference>
<evidence type="ECO:0000256" key="2">
    <source>
        <dbReference type="ARBA" id="ARBA00022679"/>
    </source>
</evidence>
<evidence type="ECO:0000259" key="8">
    <source>
        <dbReference type="Pfam" id="PF01529"/>
    </source>
</evidence>
<reference evidence="9" key="2">
    <citation type="submission" date="2015-02" db="UniProtKB">
        <authorList>
            <consortium name="EnsemblMetazoa"/>
        </authorList>
    </citation>
    <scope>IDENTIFICATION</scope>
</reference>
<dbReference type="EnsemblMetazoa" id="SMAR000848-RA">
    <property type="protein sequence ID" value="SMAR000848-PA"/>
    <property type="gene ID" value="SMAR000848"/>
</dbReference>
<feature type="transmembrane region" description="Helical" evidence="7">
    <location>
        <begin position="191"/>
        <end position="215"/>
    </location>
</feature>
<evidence type="ECO:0000256" key="3">
    <source>
        <dbReference type="ARBA" id="ARBA00022692"/>
    </source>
</evidence>
<dbReference type="Pfam" id="PF01529">
    <property type="entry name" value="DHHC"/>
    <property type="match status" value="1"/>
</dbReference>
<dbReference type="AlphaFoldDB" id="T1IIZ3"/>
<evidence type="ECO:0000256" key="4">
    <source>
        <dbReference type="ARBA" id="ARBA00022989"/>
    </source>
</evidence>
<dbReference type="EC" id="2.3.1.225" evidence="7"/>
<dbReference type="EMBL" id="JH430212">
    <property type="status" value="NOT_ANNOTATED_CDS"/>
    <property type="molecule type" value="Genomic_DNA"/>
</dbReference>
<feature type="domain" description="Palmitoyltransferase DHHC" evidence="8">
    <location>
        <begin position="118"/>
        <end position="151"/>
    </location>
</feature>
<dbReference type="OMA" id="APFEDEW"/>
<dbReference type="EMBL" id="AFFK01014253">
    <property type="status" value="NOT_ANNOTATED_CDS"/>
    <property type="molecule type" value="Genomic_DNA"/>
</dbReference>
<protein>
    <recommendedName>
        <fullName evidence="7">Palmitoyltransferase</fullName>
        <ecNumber evidence="7">2.3.1.225</ecNumber>
    </recommendedName>
</protein>
<keyword evidence="5 7" id="KW-0472">Membrane</keyword>
<evidence type="ECO:0000256" key="7">
    <source>
        <dbReference type="RuleBase" id="RU079119"/>
    </source>
</evidence>
<dbReference type="InterPro" id="IPR001594">
    <property type="entry name" value="Palmitoyltrfase_DHHC"/>
</dbReference>
<dbReference type="HOGENOM" id="CLU_054274_0_0_1"/>